<dbReference type="Proteomes" id="UP000039046">
    <property type="component" value="Unassembled WGS sequence"/>
</dbReference>
<gene>
    <name evidence="5" type="ORF">VHEMI08054</name>
</gene>
<dbReference type="PROSITE" id="PS50048">
    <property type="entry name" value="ZN2_CY6_FUNGAL_2"/>
    <property type="match status" value="1"/>
</dbReference>
<comment type="subcellular location">
    <subcellularLocation>
        <location evidence="1">Nucleus</location>
    </subcellularLocation>
</comment>
<dbReference type="PANTHER" id="PTHR37534">
    <property type="entry name" value="TRANSCRIPTIONAL ACTIVATOR PROTEIN UGA3"/>
    <property type="match status" value="1"/>
</dbReference>
<accession>A0A0A1TC92</accession>
<dbReference type="GO" id="GO:0005634">
    <property type="term" value="C:nucleus"/>
    <property type="evidence" value="ECO:0007669"/>
    <property type="project" value="UniProtKB-SubCell"/>
</dbReference>
<dbReference type="STRING" id="1531966.A0A0A1TC92"/>
<dbReference type="EMBL" id="CDHN01000004">
    <property type="protein sequence ID" value="CEJ92399.1"/>
    <property type="molecule type" value="Genomic_DNA"/>
</dbReference>
<keyword evidence="2" id="KW-0539">Nucleus</keyword>
<keyword evidence="6" id="KW-1185">Reference proteome</keyword>
<evidence type="ECO:0000256" key="2">
    <source>
        <dbReference type="ARBA" id="ARBA00023242"/>
    </source>
</evidence>
<dbReference type="OrthoDB" id="288726at2759"/>
<proteinExistence type="predicted"/>
<feature type="transmembrane region" description="Helical" evidence="3">
    <location>
        <begin position="112"/>
        <end position="133"/>
    </location>
</feature>
<keyword evidence="3" id="KW-0812">Transmembrane</keyword>
<protein>
    <recommendedName>
        <fullName evidence="4">Zn(2)-C6 fungal-type domain-containing protein</fullName>
    </recommendedName>
</protein>
<dbReference type="GO" id="GO:0000981">
    <property type="term" value="F:DNA-binding transcription factor activity, RNA polymerase II-specific"/>
    <property type="evidence" value="ECO:0007669"/>
    <property type="project" value="InterPro"/>
</dbReference>
<keyword evidence="3" id="KW-0472">Membrane</keyword>
<evidence type="ECO:0000256" key="1">
    <source>
        <dbReference type="ARBA" id="ARBA00004123"/>
    </source>
</evidence>
<dbReference type="CDD" id="cd00067">
    <property type="entry name" value="GAL4"/>
    <property type="match status" value="1"/>
</dbReference>
<dbReference type="PROSITE" id="PS00463">
    <property type="entry name" value="ZN2_CY6_FUNGAL_1"/>
    <property type="match status" value="1"/>
</dbReference>
<dbReference type="AlphaFoldDB" id="A0A0A1TC92"/>
<dbReference type="GO" id="GO:0008270">
    <property type="term" value="F:zinc ion binding"/>
    <property type="evidence" value="ECO:0007669"/>
    <property type="project" value="InterPro"/>
</dbReference>
<dbReference type="GO" id="GO:0000976">
    <property type="term" value="F:transcription cis-regulatory region binding"/>
    <property type="evidence" value="ECO:0007669"/>
    <property type="project" value="TreeGrafter"/>
</dbReference>
<dbReference type="Pfam" id="PF11951">
    <property type="entry name" value="Fungal_trans_2"/>
    <property type="match status" value="1"/>
</dbReference>
<evidence type="ECO:0000256" key="3">
    <source>
        <dbReference type="SAM" id="Phobius"/>
    </source>
</evidence>
<dbReference type="HOGENOM" id="CLU_028414_1_0_1"/>
<dbReference type="SMART" id="SM00066">
    <property type="entry name" value="GAL4"/>
    <property type="match status" value="1"/>
</dbReference>
<dbReference type="GO" id="GO:0045944">
    <property type="term" value="P:positive regulation of transcription by RNA polymerase II"/>
    <property type="evidence" value="ECO:0007669"/>
    <property type="project" value="TreeGrafter"/>
</dbReference>
<dbReference type="PANTHER" id="PTHR37534:SF15">
    <property type="entry name" value="ZN(II)2CYS6 TRANSCRIPTION FACTOR (EUROFUNG)"/>
    <property type="match status" value="1"/>
</dbReference>
<sequence length="478" mass="53625">MQTDRRLKLRSRMGCTRCKRRRQKCGEQWPWCSRCLEDGVSCVYATPRPDKRLKTPLTPIRPKLDVYNLPCIFLGAKAFRHPSHSVYLDYFVKRASAAIACHDRIQQDTCHMIVSVASVYPCILYSALLFSAIHKTSAVGGIPGADAWDVPLLELNALTLSMLREELHQTHGDYKAIAAASLMLSTAELRYNPEGSAWRMHFESAKRLLVLAGKQDADDALSRFIERRVALIQFLIALPTPWSTDRRCISSELQQPDDLCIATVGTIDSTLACVQEVSLAFEYIGQFPSLTNDIDRCDNSTTSSAMALSLVVFLQRVIDRDQETPPILSNDIRESCAADEVDEYRICNRIAQHMALLCTYRYGLGLRRDTAIVAESVDAIIDLAHSISKQKGSHPYLCLTTSLFIAGCEAGPERVADVKALLETHYEVTKSQSTRKSIDMLSSLWSSREVGDIHMASDSMGKNRSIAFSQQWRNYIPY</sequence>
<dbReference type="InterPro" id="IPR021858">
    <property type="entry name" value="Fun_TF"/>
</dbReference>
<dbReference type="InterPro" id="IPR001138">
    <property type="entry name" value="Zn2Cys6_DnaBD"/>
</dbReference>
<name>A0A0A1TC92_9HYPO</name>
<organism evidence="5 6">
    <name type="scientific">[Torrubiella] hemipterigena</name>
    <dbReference type="NCBI Taxonomy" id="1531966"/>
    <lineage>
        <taxon>Eukaryota</taxon>
        <taxon>Fungi</taxon>
        <taxon>Dikarya</taxon>
        <taxon>Ascomycota</taxon>
        <taxon>Pezizomycotina</taxon>
        <taxon>Sordariomycetes</taxon>
        <taxon>Hypocreomycetidae</taxon>
        <taxon>Hypocreales</taxon>
        <taxon>Clavicipitaceae</taxon>
        <taxon>Clavicipitaceae incertae sedis</taxon>
        <taxon>'Torrubiella' clade</taxon>
    </lineage>
</organism>
<keyword evidence="3" id="KW-1133">Transmembrane helix</keyword>
<evidence type="ECO:0000259" key="4">
    <source>
        <dbReference type="PROSITE" id="PS50048"/>
    </source>
</evidence>
<dbReference type="SUPFAM" id="SSF57701">
    <property type="entry name" value="Zn2/Cys6 DNA-binding domain"/>
    <property type="match status" value="1"/>
</dbReference>
<reference evidence="5 6" key="1">
    <citation type="journal article" date="2015" name="Genome Announc.">
        <title>Draft Genome Sequence and Gene Annotation of the Entomopathogenic Fungus Verticillium hemipterigenum.</title>
        <authorList>
            <person name="Horn F."/>
            <person name="Habel A."/>
            <person name="Scharf D.H."/>
            <person name="Dworschak J."/>
            <person name="Brakhage A.A."/>
            <person name="Guthke R."/>
            <person name="Hertweck C."/>
            <person name="Linde J."/>
        </authorList>
    </citation>
    <scope>NUCLEOTIDE SEQUENCE [LARGE SCALE GENOMIC DNA]</scope>
</reference>
<dbReference type="Pfam" id="PF00172">
    <property type="entry name" value="Zn_clus"/>
    <property type="match status" value="1"/>
</dbReference>
<dbReference type="Gene3D" id="4.10.240.10">
    <property type="entry name" value="Zn(2)-C6 fungal-type DNA-binding domain"/>
    <property type="match status" value="1"/>
</dbReference>
<dbReference type="InterPro" id="IPR036864">
    <property type="entry name" value="Zn2-C6_fun-type_DNA-bd_sf"/>
</dbReference>
<evidence type="ECO:0000313" key="5">
    <source>
        <dbReference type="EMBL" id="CEJ92399.1"/>
    </source>
</evidence>
<evidence type="ECO:0000313" key="6">
    <source>
        <dbReference type="Proteomes" id="UP000039046"/>
    </source>
</evidence>
<feature type="domain" description="Zn(2)-C6 fungal-type" evidence="4">
    <location>
        <begin position="14"/>
        <end position="44"/>
    </location>
</feature>